<dbReference type="Proteomes" id="UP001306950">
    <property type="component" value="Unassembled WGS sequence"/>
</dbReference>
<proteinExistence type="predicted"/>
<organism evidence="2 3">
    <name type="scientific">Paenibacillus haidiansis</name>
    <dbReference type="NCBI Taxonomy" id="1574488"/>
    <lineage>
        <taxon>Bacteria</taxon>
        <taxon>Bacillati</taxon>
        <taxon>Bacillota</taxon>
        <taxon>Bacilli</taxon>
        <taxon>Bacillales</taxon>
        <taxon>Paenibacillaceae</taxon>
        <taxon>Paenibacillus</taxon>
    </lineage>
</organism>
<dbReference type="RefSeq" id="WP_331849358.1">
    <property type="nucleotide sequence ID" value="NZ_JAZHPZ010000026.1"/>
</dbReference>
<dbReference type="EMBL" id="JAZHPZ010000026">
    <property type="protein sequence ID" value="MEF2969264.1"/>
    <property type="molecule type" value="Genomic_DNA"/>
</dbReference>
<evidence type="ECO:0000313" key="3">
    <source>
        <dbReference type="Proteomes" id="UP001306950"/>
    </source>
</evidence>
<name>A0ABU7VZR6_9BACL</name>
<reference evidence="2 3" key="1">
    <citation type="submission" date="2024-02" db="EMBL/GenBank/DDBJ databases">
        <title>A nitrogen-fixing paenibacillus bacterium.</title>
        <authorList>
            <person name="Zhang W.L."/>
            <person name="Chen S.F."/>
        </authorList>
    </citation>
    <scope>NUCLEOTIDE SEQUENCE [LARGE SCALE GENOMIC DNA]</scope>
    <source>
        <strain evidence="2 3">M1</strain>
    </source>
</reference>
<comment type="caution">
    <text evidence="2">The sequence shown here is derived from an EMBL/GenBank/DDBJ whole genome shotgun (WGS) entry which is preliminary data.</text>
</comment>
<gene>
    <name evidence="2" type="ORF">V3851_26175</name>
</gene>
<keyword evidence="3" id="KW-1185">Reference proteome</keyword>
<sequence>MNKSVEIRLESLADGSISERFNQELQKVLANIADPNTTAKTVRKISITLSIKPNDNREMAEVSIQATSTLAPAKEVMTTFIMDRDNDGKPAAAELKSGQRGQTFIDDDGDVADDTGHKIKRIY</sequence>
<evidence type="ECO:0000313" key="2">
    <source>
        <dbReference type="EMBL" id="MEF2969264.1"/>
    </source>
</evidence>
<evidence type="ECO:0000256" key="1">
    <source>
        <dbReference type="SAM" id="MobiDB-lite"/>
    </source>
</evidence>
<accession>A0ABU7VZR6</accession>
<protein>
    <submittedName>
        <fullName evidence="2">Replication terminator protein</fullName>
    </submittedName>
</protein>
<feature type="region of interest" description="Disordered" evidence="1">
    <location>
        <begin position="85"/>
        <end position="111"/>
    </location>
</feature>